<dbReference type="PANTHER" id="PTHR37910">
    <property type="entry name" value="EXPRESSED PROTEIN"/>
    <property type="match status" value="1"/>
</dbReference>
<keyword evidence="3" id="KW-1185">Reference proteome</keyword>
<dbReference type="Proteomes" id="UP001314263">
    <property type="component" value="Unassembled WGS sequence"/>
</dbReference>
<evidence type="ECO:0000313" key="3">
    <source>
        <dbReference type="Proteomes" id="UP001314263"/>
    </source>
</evidence>
<protein>
    <submittedName>
        <fullName evidence="2">Uncharacterized protein</fullName>
    </submittedName>
</protein>
<dbReference type="PANTHER" id="PTHR37910:SF2">
    <property type="entry name" value="EXPRESSED PROTEIN"/>
    <property type="match status" value="1"/>
</dbReference>
<feature type="region of interest" description="Disordered" evidence="1">
    <location>
        <begin position="1"/>
        <end position="28"/>
    </location>
</feature>
<reference evidence="2 3" key="1">
    <citation type="submission" date="2023-10" db="EMBL/GenBank/DDBJ databases">
        <authorList>
            <person name="Maclean D."/>
            <person name="Macfadyen A."/>
        </authorList>
    </citation>
    <scope>NUCLEOTIDE SEQUENCE [LARGE SCALE GENOMIC DNA]</scope>
</reference>
<comment type="caution">
    <text evidence="2">The sequence shown here is derived from an EMBL/GenBank/DDBJ whole genome shotgun (WGS) entry which is preliminary data.</text>
</comment>
<name>A0AAV1I8G1_9CHLO</name>
<accession>A0AAV1I8G1</accession>
<dbReference type="AlphaFoldDB" id="A0AAV1I8G1"/>
<sequence>MLKVCVSQGSSPVSPADRSNRANVPHPQTAQVPLLNGIKLQLWRLGRFPSNAVAVVKQSCAIGGSLAILLSCIPRADAGALQISVPLQVNTANGRLQQSQKVTGSIHEAIDSVSRLTSEAEAAIRDGDMHTALQRYTTITREYSDLALAERARVKRALMLYETGSVGQALLELEDEEVALRGNAEVHAAMAALLYAEKPMERQRAELQWDIATEFDSRYGSIEWVAKSKVWGPRLLQALQKFLSLQ</sequence>
<proteinExistence type="predicted"/>
<dbReference type="EMBL" id="CAUYUE010000006">
    <property type="protein sequence ID" value="CAK0781596.1"/>
    <property type="molecule type" value="Genomic_DNA"/>
</dbReference>
<gene>
    <name evidence="2" type="ORF">CVIRNUC_005417</name>
</gene>
<evidence type="ECO:0000256" key="1">
    <source>
        <dbReference type="SAM" id="MobiDB-lite"/>
    </source>
</evidence>
<organism evidence="2 3">
    <name type="scientific">Coccomyxa viridis</name>
    <dbReference type="NCBI Taxonomy" id="1274662"/>
    <lineage>
        <taxon>Eukaryota</taxon>
        <taxon>Viridiplantae</taxon>
        <taxon>Chlorophyta</taxon>
        <taxon>core chlorophytes</taxon>
        <taxon>Trebouxiophyceae</taxon>
        <taxon>Trebouxiophyceae incertae sedis</taxon>
        <taxon>Coccomyxaceae</taxon>
        <taxon>Coccomyxa</taxon>
    </lineage>
</organism>
<evidence type="ECO:0000313" key="2">
    <source>
        <dbReference type="EMBL" id="CAK0781596.1"/>
    </source>
</evidence>